<dbReference type="EMBL" id="NRQW01000514">
    <property type="protein sequence ID" value="PLZ85570.1"/>
    <property type="molecule type" value="Genomic_DNA"/>
</dbReference>
<keyword evidence="2" id="KW-1185">Reference proteome</keyword>
<dbReference type="RefSeq" id="WP_016868431.1">
    <property type="nucleotide sequence ID" value="NZ_CAWNVR010000638.1"/>
</dbReference>
<evidence type="ECO:0000313" key="1">
    <source>
        <dbReference type="EMBL" id="PLZ85570.1"/>
    </source>
</evidence>
<accession>A0A2N6JXZ0</accession>
<protein>
    <submittedName>
        <fullName evidence="1">Uncharacterized protein</fullName>
    </submittedName>
</protein>
<evidence type="ECO:0000313" key="2">
    <source>
        <dbReference type="Proteomes" id="UP000235036"/>
    </source>
</evidence>
<reference evidence="1 2" key="1">
    <citation type="submission" date="2017-08" db="EMBL/GenBank/DDBJ databases">
        <title>Genomes of Fischerella (Mastigocladus) sp. strains.</title>
        <authorList>
            <person name="Miller S.R."/>
        </authorList>
    </citation>
    <scope>NUCLEOTIDE SEQUENCE [LARGE SCALE GENOMIC DNA]</scope>
    <source>
        <strain evidence="1 2">CCMEE 5323</strain>
    </source>
</reference>
<dbReference type="Proteomes" id="UP000235036">
    <property type="component" value="Unassembled WGS sequence"/>
</dbReference>
<organism evidence="1 2">
    <name type="scientific">Fischerella muscicola CCMEE 5323</name>
    <dbReference type="NCBI Taxonomy" id="2019572"/>
    <lineage>
        <taxon>Bacteria</taxon>
        <taxon>Bacillati</taxon>
        <taxon>Cyanobacteriota</taxon>
        <taxon>Cyanophyceae</taxon>
        <taxon>Nostocales</taxon>
        <taxon>Hapalosiphonaceae</taxon>
        <taxon>Fischerella</taxon>
    </lineage>
</organism>
<proteinExistence type="predicted"/>
<comment type="caution">
    <text evidence="1">The sequence shown here is derived from an EMBL/GenBank/DDBJ whole genome shotgun (WGS) entry which is preliminary data.</text>
</comment>
<dbReference type="AlphaFoldDB" id="A0A2N6JXZ0"/>
<name>A0A2N6JXZ0_FISMU</name>
<gene>
    <name evidence="1" type="ORF">CEN44_22060</name>
</gene>
<sequence length="64" mass="7494">MKSTTLAKEILNLLLPHRRLLPSEEMSQTDSCGPWLISHIQKTMFFIEQEKPIHFTLNLTTQKK</sequence>